<organism evidence="1 2">
    <name type="scientific">Araneus ventricosus</name>
    <name type="common">Orbweaver spider</name>
    <name type="synonym">Epeira ventricosa</name>
    <dbReference type="NCBI Taxonomy" id="182803"/>
    <lineage>
        <taxon>Eukaryota</taxon>
        <taxon>Metazoa</taxon>
        <taxon>Ecdysozoa</taxon>
        <taxon>Arthropoda</taxon>
        <taxon>Chelicerata</taxon>
        <taxon>Arachnida</taxon>
        <taxon>Araneae</taxon>
        <taxon>Araneomorphae</taxon>
        <taxon>Entelegynae</taxon>
        <taxon>Araneoidea</taxon>
        <taxon>Araneidae</taxon>
        <taxon>Araneus</taxon>
    </lineage>
</organism>
<evidence type="ECO:0000313" key="2">
    <source>
        <dbReference type="Proteomes" id="UP000499080"/>
    </source>
</evidence>
<name>A0A4Y2IZ37_ARAVE</name>
<dbReference type="AlphaFoldDB" id="A0A4Y2IZ37"/>
<evidence type="ECO:0000313" key="1">
    <source>
        <dbReference type="EMBL" id="GBM82955.1"/>
    </source>
</evidence>
<dbReference type="Proteomes" id="UP000499080">
    <property type="component" value="Unassembled WGS sequence"/>
</dbReference>
<dbReference type="EMBL" id="BGPR01003045">
    <property type="protein sequence ID" value="GBM82955.1"/>
    <property type="molecule type" value="Genomic_DNA"/>
</dbReference>
<keyword evidence="2" id="KW-1185">Reference proteome</keyword>
<comment type="caution">
    <text evidence="1">The sequence shown here is derived from an EMBL/GenBank/DDBJ whole genome shotgun (WGS) entry which is preliminary data.</text>
</comment>
<reference evidence="1 2" key="1">
    <citation type="journal article" date="2019" name="Sci. Rep.">
        <title>Orb-weaving spider Araneus ventricosus genome elucidates the spidroin gene catalogue.</title>
        <authorList>
            <person name="Kono N."/>
            <person name="Nakamura H."/>
            <person name="Ohtoshi R."/>
            <person name="Moran D.A.P."/>
            <person name="Shinohara A."/>
            <person name="Yoshida Y."/>
            <person name="Fujiwara M."/>
            <person name="Mori M."/>
            <person name="Tomita M."/>
            <person name="Arakawa K."/>
        </authorList>
    </citation>
    <scope>NUCLEOTIDE SEQUENCE [LARGE SCALE GENOMIC DNA]</scope>
</reference>
<protein>
    <submittedName>
        <fullName evidence="1">Uncharacterized protein</fullName>
    </submittedName>
</protein>
<gene>
    <name evidence="1" type="ORF">AVEN_68105_1</name>
</gene>
<sequence>MNLYFGTAACRAYFTEYEARPKSLLNTDLNEPLHGNPVRSGLNNRTVPLRMRRSLVGESLPSTIPTSRTLWTWKTGGARAASLLPLTIHGSGNRGT</sequence>
<proteinExistence type="predicted"/>
<accession>A0A4Y2IZ37</accession>